<reference evidence="1" key="2">
    <citation type="journal article" date="2008" name="Genome Biol.">
        <title>Improved genome assembly and evidence-based global gene model set for the chordate Ciona intestinalis: new insight into intron and operon populations.</title>
        <authorList>
            <person name="Satou Y."/>
            <person name="Mineta K."/>
            <person name="Ogasawara M."/>
            <person name="Sasakura Y."/>
            <person name="Shoguchi E."/>
            <person name="Ueno K."/>
            <person name="Yamada L."/>
            <person name="Matsumoto J."/>
            <person name="Wasserscheid J."/>
            <person name="Dewar K."/>
            <person name="Wiley G.B."/>
            <person name="Macmil S.L."/>
            <person name="Roe B.A."/>
            <person name="Zeller R.W."/>
            <person name="Hastings K.E."/>
            <person name="Lemaire P."/>
            <person name="Lindquist E."/>
            <person name="Endo T."/>
            <person name="Hotta K."/>
            <person name="Inaba K."/>
        </authorList>
    </citation>
    <scope>NUCLEOTIDE SEQUENCE [LARGE SCALE GENOMIC DNA]</scope>
    <source>
        <strain evidence="1">wild type</strain>
    </source>
</reference>
<reference evidence="2" key="1">
    <citation type="journal article" date="2002" name="Science">
        <title>The draft genome of Ciona intestinalis: insights into chordate and vertebrate origins.</title>
        <authorList>
            <person name="Dehal P."/>
            <person name="Satou Y."/>
            <person name="Campbell R.K."/>
            <person name="Chapman J."/>
            <person name="Degnan B."/>
            <person name="De Tomaso A."/>
            <person name="Davidson B."/>
            <person name="Di Gregorio A."/>
            <person name="Gelpke M."/>
            <person name="Goodstein D.M."/>
            <person name="Harafuji N."/>
            <person name="Hastings K.E."/>
            <person name="Ho I."/>
            <person name="Hotta K."/>
            <person name="Huang W."/>
            <person name="Kawashima T."/>
            <person name="Lemaire P."/>
            <person name="Martinez D."/>
            <person name="Meinertzhagen I.A."/>
            <person name="Necula S."/>
            <person name="Nonaka M."/>
            <person name="Putnam N."/>
            <person name="Rash S."/>
            <person name="Saiga H."/>
            <person name="Satake M."/>
            <person name="Terry A."/>
            <person name="Yamada L."/>
            <person name="Wang H.G."/>
            <person name="Awazu S."/>
            <person name="Azumi K."/>
            <person name="Boore J."/>
            <person name="Branno M."/>
            <person name="Chin-Bow S."/>
            <person name="DeSantis R."/>
            <person name="Doyle S."/>
            <person name="Francino P."/>
            <person name="Keys D.N."/>
            <person name="Haga S."/>
            <person name="Hayashi H."/>
            <person name="Hino K."/>
            <person name="Imai K.S."/>
            <person name="Inaba K."/>
            <person name="Kano S."/>
            <person name="Kobayashi K."/>
            <person name="Kobayashi M."/>
            <person name="Lee B.I."/>
            <person name="Makabe K.W."/>
            <person name="Manohar C."/>
            <person name="Matassi G."/>
            <person name="Medina M."/>
            <person name="Mochizuki Y."/>
            <person name="Mount S."/>
            <person name="Morishita T."/>
            <person name="Miura S."/>
            <person name="Nakayama A."/>
            <person name="Nishizaka S."/>
            <person name="Nomoto H."/>
            <person name="Ohta F."/>
            <person name="Oishi K."/>
            <person name="Rigoutsos I."/>
            <person name="Sano M."/>
            <person name="Sasaki A."/>
            <person name="Sasakura Y."/>
            <person name="Shoguchi E."/>
            <person name="Shin-i T."/>
            <person name="Spagnuolo A."/>
            <person name="Stainier D."/>
            <person name="Suzuki M.M."/>
            <person name="Tassy O."/>
            <person name="Takatori N."/>
            <person name="Tokuoka M."/>
            <person name="Yagi K."/>
            <person name="Yoshizaki F."/>
            <person name="Wada S."/>
            <person name="Zhang C."/>
            <person name="Hyatt P.D."/>
            <person name="Larimer F."/>
            <person name="Detter C."/>
            <person name="Doggett N."/>
            <person name="Glavina T."/>
            <person name="Hawkins T."/>
            <person name="Richardson P."/>
            <person name="Lucas S."/>
            <person name="Kohara Y."/>
            <person name="Levine M."/>
            <person name="Satoh N."/>
            <person name="Rokhsar D.S."/>
        </authorList>
    </citation>
    <scope>NUCLEOTIDE SEQUENCE [LARGE SCALE GENOMIC DNA]</scope>
</reference>
<evidence type="ECO:0000313" key="1">
    <source>
        <dbReference type="Ensembl" id="ENSCINP00000022437.2"/>
    </source>
</evidence>
<dbReference type="HOGENOM" id="CLU_2249118_0_0_1"/>
<dbReference type="Proteomes" id="UP000008144">
    <property type="component" value="Chromosome 7"/>
</dbReference>
<organism evidence="1 2">
    <name type="scientific">Ciona intestinalis</name>
    <name type="common">Transparent sea squirt</name>
    <name type="synonym">Ascidia intestinalis</name>
    <dbReference type="NCBI Taxonomy" id="7719"/>
    <lineage>
        <taxon>Eukaryota</taxon>
        <taxon>Metazoa</taxon>
        <taxon>Chordata</taxon>
        <taxon>Tunicata</taxon>
        <taxon>Ascidiacea</taxon>
        <taxon>Phlebobranchia</taxon>
        <taxon>Cionidae</taxon>
        <taxon>Ciona</taxon>
    </lineage>
</organism>
<proteinExistence type="predicted"/>
<protein>
    <submittedName>
        <fullName evidence="1">Uncharacterized protein</fullName>
    </submittedName>
</protein>
<evidence type="ECO:0000313" key="2">
    <source>
        <dbReference type="Proteomes" id="UP000008144"/>
    </source>
</evidence>
<keyword evidence="2" id="KW-1185">Reference proteome</keyword>
<dbReference type="AlphaFoldDB" id="F6ZLF1"/>
<dbReference type="InParanoid" id="F6ZLF1"/>
<sequence length="104" mass="12245">MQSSNLIRCLYLIQGLQWFKCIMLFLTPFSLKLVCHMRLYVITYGRCKYVKGHDVCVRVRVCACSTVTYVRVYVFKITHFFAWTFVSNINKMLALTGEKNVLLF</sequence>
<reference evidence="1" key="4">
    <citation type="submission" date="2025-09" db="UniProtKB">
        <authorList>
            <consortium name="Ensembl"/>
        </authorList>
    </citation>
    <scope>IDENTIFICATION</scope>
</reference>
<reference evidence="1" key="3">
    <citation type="submission" date="2025-08" db="UniProtKB">
        <authorList>
            <consortium name="Ensembl"/>
        </authorList>
    </citation>
    <scope>IDENTIFICATION</scope>
</reference>
<name>F6ZLF1_CIOIN</name>
<accession>F6ZLF1</accession>
<dbReference type="EMBL" id="EAAA01002516">
    <property type="status" value="NOT_ANNOTATED_CDS"/>
    <property type="molecule type" value="Genomic_DNA"/>
</dbReference>
<dbReference type="Ensembl" id="ENSCINT00000022683.2">
    <property type="protein sequence ID" value="ENSCINP00000022437.2"/>
    <property type="gene ID" value="ENSCING00000011835.2"/>
</dbReference>